<dbReference type="RefSeq" id="WP_170038706.1">
    <property type="nucleotide sequence ID" value="NZ_JABDTL010000002.1"/>
</dbReference>
<feature type="transmembrane region" description="Helical" evidence="1">
    <location>
        <begin position="393"/>
        <end position="412"/>
    </location>
</feature>
<protein>
    <submittedName>
        <fullName evidence="2">Uncharacterized protein</fullName>
    </submittedName>
</protein>
<proteinExistence type="predicted"/>
<sequence>MRWPFNISSFSSVSSATAPQNGAAEKAAADMAPDAILTDVTITDADTAEARPGDHTGGVHSITKATDFWFDVEIARIERKAVEEAEQWAAAGLPRHDLRMDEPIPVESTLATLCTELYRRWIERVKTRVQDAIEDSGQHAARAVAQLRFHLGSLSIAGQNITRAEAELREVHAESGEREVRFGYAPMISGVGFGLLIGFVTLVDWIANVPIFTELLPQEAGATELWSTLMSQAERLGLWAGLYRLYARILFSPEVTLLALGVIVFLMFLCHALGGALRAYLSLRGEDRPRAIPVVAAFRRQRLPIAIASGAGIVLVLAALAVSRGQIQNATERRYATAAAARDTAAAQLAAARQRRDADAILALDPVLQARQTEARELEGRAQYARGIADMNLPVFFLNLVLVLAATVASYLHARAAETNVLGPDPRVAELNARLTSLRNEEADHRRALHEVDVEVQGHVSRLNYLLRSDPLEGWEGKTERLRRVIPLFRAENARRRGLDPASIVSFQGPFTLELPEIERSHFFTVPPDLKDVLKEFHELRPLAARAERGGEHTSTGALA</sequence>
<comment type="caution">
    <text evidence="2">The sequence shown here is derived from an EMBL/GenBank/DDBJ whole genome shotgun (WGS) entry which is preliminary data.</text>
</comment>
<organism evidence="2 3">
    <name type="scientific">Longimicrobium terrae</name>
    <dbReference type="NCBI Taxonomy" id="1639882"/>
    <lineage>
        <taxon>Bacteria</taxon>
        <taxon>Pseudomonadati</taxon>
        <taxon>Gemmatimonadota</taxon>
        <taxon>Longimicrobiia</taxon>
        <taxon>Longimicrobiales</taxon>
        <taxon>Longimicrobiaceae</taxon>
        <taxon>Longimicrobium</taxon>
    </lineage>
</organism>
<evidence type="ECO:0000313" key="2">
    <source>
        <dbReference type="EMBL" id="MBB6073194.1"/>
    </source>
</evidence>
<dbReference type="AlphaFoldDB" id="A0A841H5E7"/>
<dbReference type="EMBL" id="JACHIA010000022">
    <property type="protein sequence ID" value="MBB6073194.1"/>
    <property type="molecule type" value="Genomic_DNA"/>
</dbReference>
<feature type="transmembrane region" description="Helical" evidence="1">
    <location>
        <begin position="184"/>
        <end position="207"/>
    </location>
</feature>
<feature type="transmembrane region" description="Helical" evidence="1">
    <location>
        <begin position="255"/>
        <end position="281"/>
    </location>
</feature>
<feature type="transmembrane region" description="Helical" evidence="1">
    <location>
        <begin position="302"/>
        <end position="322"/>
    </location>
</feature>
<gene>
    <name evidence="2" type="ORF">HNQ61_004861</name>
</gene>
<keyword evidence="1" id="KW-1133">Transmembrane helix</keyword>
<keyword evidence="1" id="KW-0812">Transmembrane</keyword>
<keyword evidence="1" id="KW-0472">Membrane</keyword>
<keyword evidence="3" id="KW-1185">Reference proteome</keyword>
<reference evidence="2 3" key="1">
    <citation type="submission" date="2020-08" db="EMBL/GenBank/DDBJ databases">
        <title>Genomic Encyclopedia of Type Strains, Phase IV (KMG-IV): sequencing the most valuable type-strain genomes for metagenomic binning, comparative biology and taxonomic classification.</title>
        <authorList>
            <person name="Goeker M."/>
        </authorList>
    </citation>
    <scope>NUCLEOTIDE SEQUENCE [LARGE SCALE GENOMIC DNA]</scope>
    <source>
        <strain evidence="2 3">DSM 29007</strain>
    </source>
</reference>
<evidence type="ECO:0000313" key="3">
    <source>
        <dbReference type="Proteomes" id="UP000582837"/>
    </source>
</evidence>
<dbReference type="Proteomes" id="UP000582837">
    <property type="component" value="Unassembled WGS sequence"/>
</dbReference>
<accession>A0A841H5E7</accession>
<evidence type="ECO:0000256" key="1">
    <source>
        <dbReference type="SAM" id="Phobius"/>
    </source>
</evidence>
<name>A0A841H5E7_9BACT</name>